<dbReference type="OrthoDB" id="1267744at2"/>
<proteinExistence type="predicted"/>
<sequence length="116" mass="13510">MIFEDDPHAVVHETNNKPLSNFAMITQVIQFTGDKSFILNSLQKIKNSTICDIKKKVIDKFIHEYTVNFTGYVENDSYQLHADGYQLSPSYAKQSYEKVLREQEYLNRIITTLNND</sequence>
<dbReference type="EMBL" id="FSRQ01000001">
    <property type="protein sequence ID" value="SIN86162.1"/>
    <property type="molecule type" value="Genomic_DNA"/>
</dbReference>
<reference evidence="2" key="1">
    <citation type="submission" date="2016-12" db="EMBL/GenBank/DDBJ databases">
        <authorList>
            <person name="Varghese N."/>
            <person name="Submissions S."/>
        </authorList>
    </citation>
    <scope>NUCLEOTIDE SEQUENCE [LARGE SCALE GENOMIC DNA]</scope>
    <source>
        <strain evidence="2">DSM 16779</strain>
    </source>
</reference>
<dbReference type="AlphaFoldDB" id="A0A1N6EST1"/>
<keyword evidence="2" id="KW-1185">Reference proteome</keyword>
<gene>
    <name evidence="1" type="ORF">SAMN05421769_0669</name>
</gene>
<evidence type="ECO:0000313" key="1">
    <source>
        <dbReference type="EMBL" id="SIN86162.1"/>
    </source>
</evidence>
<organism evidence="1 2">
    <name type="scientific">Chryseobacterium scophthalmum</name>
    <dbReference type="NCBI Taxonomy" id="59733"/>
    <lineage>
        <taxon>Bacteria</taxon>
        <taxon>Pseudomonadati</taxon>
        <taxon>Bacteroidota</taxon>
        <taxon>Flavobacteriia</taxon>
        <taxon>Flavobacteriales</taxon>
        <taxon>Weeksellaceae</taxon>
        <taxon>Chryseobacterium group</taxon>
        <taxon>Chryseobacterium</taxon>
    </lineage>
</organism>
<protein>
    <submittedName>
        <fullName evidence="1">Uncharacterized protein</fullName>
    </submittedName>
</protein>
<dbReference type="RefSeq" id="WP_074228743.1">
    <property type="nucleotide sequence ID" value="NZ_CP142423.1"/>
</dbReference>
<name>A0A1N6EST1_9FLAO</name>
<dbReference type="Proteomes" id="UP000184782">
    <property type="component" value="Unassembled WGS sequence"/>
</dbReference>
<evidence type="ECO:0000313" key="2">
    <source>
        <dbReference type="Proteomes" id="UP000184782"/>
    </source>
</evidence>
<accession>A0A1N6EST1</accession>